<dbReference type="RefSeq" id="WP_188670215.1">
    <property type="nucleotide sequence ID" value="NZ_BMJH01000001.1"/>
</dbReference>
<gene>
    <name evidence="3" type="ORF">GCM10011410_04310</name>
</gene>
<evidence type="ECO:0000313" key="3">
    <source>
        <dbReference type="EMBL" id="GGC55045.1"/>
    </source>
</evidence>
<dbReference type="AlphaFoldDB" id="A0A916X9P7"/>
<dbReference type="InterPro" id="IPR018309">
    <property type="entry name" value="Tscrpt_reg_PadR_C"/>
</dbReference>
<proteinExistence type="predicted"/>
<dbReference type="InterPro" id="IPR036388">
    <property type="entry name" value="WH-like_DNA-bd_sf"/>
</dbReference>
<dbReference type="Pfam" id="PF03551">
    <property type="entry name" value="PadR"/>
    <property type="match status" value="1"/>
</dbReference>
<evidence type="ECO:0000259" key="1">
    <source>
        <dbReference type="Pfam" id="PF03551"/>
    </source>
</evidence>
<dbReference type="InterPro" id="IPR036390">
    <property type="entry name" value="WH_DNA-bd_sf"/>
</dbReference>
<organism evidence="3 4">
    <name type="scientific">Hoyosella rhizosphaerae</name>
    <dbReference type="NCBI Taxonomy" id="1755582"/>
    <lineage>
        <taxon>Bacteria</taxon>
        <taxon>Bacillati</taxon>
        <taxon>Actinomycetota</taxon>
        <taxon>Actinomycetes</taxon>
        <taxon>Mycobacteriales</taxon>
        <taxon>Hoyosellaceae</taxon>
        <taxon>Hoyosella</taxon>
    </lineage>
</organism>
<comment type="caution">
    <text evidence="3">The sequence shown here is derived from an EMBL/GenBank/DDBJ whole genome shotgun (WGS) entry which is preliminary data.</text>
</comment>
<dbReference type="SUPFAM" id="SSF46785">
    <property type="entry name" value="Winged helix' DNA-binding domain"/>
    <property type="match status" value="1"/>
</dbReference>
<dbReference type="PANTHER" id="PTHR43252">
    <property type="entry name" value="TRANSCRIPTIONAL REGULATOR YQJI"/>
    <property type="match status" value="1"/>
</dbReference>
<reference evidence="3" key="2">
    <citation type="submission" date="2020-09" db="EMBL/GenBank/DDBJ databases">
        <authorList>
            <person name="Sun Q."/>
            <person name="Zhou Y."/>
        </authorList>
    </citation>
    <scope>NUCLEOTIDE SEQUENCE</scope>
    <source>
        <strain evidence="3">CGMCC 1.15478</strain>
    </source>
</reference>
<evidence type="ECO:0000259" key="2">
    <source>
        <dbReference type="Pfam" id="PF10400"/>
    </source>
</evidence>
<evidence type="ECO:0000313" key="4">
    <source>
        <dbReference type="Proteomes" id="UP000641514"/>
    </source>
</evidence>
<dbReference type="EMBL" id="BMJH01000001">
    <property type="protein sequence ID" value="GGC55045.1"/>
    <property type="molecule type" value="Genomic_DNA"/>
</dbReference>
<name>A0A916X9P7_9ACTN</name>
<reference evidence="3" key="1">
    <citation type="journal article" date="2014" name="Int. J. Syst. Evol. Microbiol.">
        <title>Complete genome sequence of Corynebacterium casei LMG S-19264T (=DSM 44701T), isolated from a smear-ripened cheese.</title>
        <authorList>
            <consortium name="US DOE Joint Genome Institute (JGI-PGF)"/>
            <person name="Walter F."/>
            <person name="Albersmeier A."/>
            <person name="Kalinowski J."/>
            <person name="Ruckert C."/>
        </authorList>
    </citation>
    <scope>NUCLEOTIDE SEQUENCE</scope>
    <source>
        <strain evidence="3">CGMCC 1.15478</strain>
    </source>
</reference>
<protein>
    <submittedName>
        <fullName evidence="3">PadR family transcriptional regulator</fullName>
    </submittedName>
</protein>
<dbReference type="InterPro" id="IPR005149">
    <property type="entry name" value="Tscrpt_reg_PadR_N"/>
</dbReference>
<keyword evidence="4" id="KW-1185">Reference proteome</keyword>
<sequence>MTLRHAVLAALLDGDMSGYQLAKTFDVSVSNYWHALPQQLYGELTKLEKEGLITGRVVIQQGRPNKRLFSLADPGTETLTQFITEPSRPSFIRDDLLVKVRACEVGGHAELIEQLEERAVQARAKITLFDKLLRELRGGTDEETYLASNSRIGPYLTGLRGRAFETETLLWCEQSARVLRLRIGSKPANG</sequence>
<feature type="domain" description="Transcription regulator PadR N-terminal" evidence="1">
    <location>
        <begin position="7"/>
        <end position="80"/>
    </location>
</feature>
<dbReference type="Proteomes" id="UP000641514">
    <property type="component" value="Unassembled WGS sequence"/>
</dbReference>
<dbReference type="Gene3D" id="1.10.10.10">
    <property type="entry name" value="Winged helix-like DNA-binding domain superfamily/Winged helix DNA-binding domain"/>
    <property type="match status" value="1"/>
</dbReference>
<feature type="domain" description="Transcription regulator PadR C-terminal" evidence="2">
    <location>
        <begin position="92"/>
        <end position="179"/>
    </location>
</feature>
<dbReference type="PANTHER" id="PTHR43252:SF4">
    <property type="entry name" value="TRANSCRIPTIONAL REGULATORY PROTEIN"/>
    <property type="match status" value="1"/>
</dbReference>
<dbReference type="Gene3D" id="6.10.140.190">
    <property type="match status" value="1"/>
</dbReference>
<accession>A0A916X9P7</accession>
<dbReference type="Pfam" id="PF10400">
    <property type="entry name" value="Vir_act_alpha_C"/>
    <property type="match status" value="1"/>
</dbReference>